<comment type="similarity">
    <text evidence="1">Belongs to the aldo/keto reductase family.</text>
</comment>
<evidence type="ECO:0000256" key="5">
    <source>
        <dbReference type="PIRSR" id="PIRSR000097-2"/>
    </source>
</evidence>
<dbReference type="SUPFAM" id="SSF51430">
    <property type="entry name" value="NAD(P)-linked oxidoreductase"/>
    <property type="match status" value="1"/>
</dbReference>
<dbReference type="EMBL" id="OU896718">
    <property type="protein sequence ID" value="CAH1118941.1"/>
    <property type="molecule type" value="Genomic_DNA"/>
</dbReference>
<keyword evidence="9" id="KW-1185">Reference proteome</keyword>
<dbReference type="PROSITE" id="PS00062">
    <property type="entry name" value="ALDOKETO_REDUCTASE_2"/>
    <property type="match status" value="1"/>
</dbReference>
<feature type="domain" description="NADP-dependent oxidoreductase" evidence="7">
    <location>
        <begin position="18"/>
        <end position="299"/>
    </location>
</feature>
<reference evidence="8" key="1">
    <citation type="submission" date="2022-01" db="EMBL/GenBank/DDBJ databases">
        <authorList>
            <person name="King R."/>
        </authorList>
    </citation>
    <scope>NUCLEOTIDE SEQUENCE</scope>
</reference>
<gene>
    <name evidence="8" type="ORF">PHAECO_LOCUS3294</name>
</gene>
<dbReference type="InterPro" id="IPR023210">
    <property type="entry name" value="NADP_OxRdtase_dom"/>
</dbReference>
<dbReference type="FunFam" id="3.20.20.100:FF:000006">
    <property type="entry name" value="Aldo-keto reductase family 1 member A1"/>
    <property type="match status" value="1"/>
</dbReference>
<organism evidence="8 9">
    <name type="scientific">Phaedon cochleariae</name>
    <name type="common">Mustard beetle</name>
    <dbReference type="NCBI Taxonomy" id="80249"/>
    <lineage>
        <taxon>Eukaryota</taxon>
        <taxon>Metazoa</taxon>
        <taxon>Ecdysozoa</taxon>
        <taxon>Arthropoda</taxon>
        <taxon>Hexapoda</taxon>
        <taxon>Insecta</taxon>
        <taxon>Pterygota</taxon>
        <taxon>Neoptera</taxon>
        <taxon>Endopterygota</taxon>
        <taxon>Coleoptera</taxon>
        <taxon>Polyphaga</taxon>
        <taxon>Cucujiformia</taxon>
        <taxon>Chrysomeloidea</taxon>
        <taxon>Chrysomelidae</taxon>
        <taxon>Chrysomelinae</taxon>
        <taxon>Chrysomelini</taxon>
        <taxon>Phaedon</taxon>
    </lineage>
</organism>
<dbReference type="PROSITE" id="PS00798">
    <property type="entry name" value="ALDOKETO_REDUCTASE_1"/>
    <property type="match status" value="1"/>
</dbReference>
<evidence type="ECO:0000256" key="3">
    <source>
        <dbReference type="ARBA" id="ARBA00023002"/>
    </source>
</evidence>
<dbReference type="PIRSF" id="PIRSF000097">
    <property type="entry name" value="AKR"/>
    <property type="match status" value="1"/>
</dbReference>
<keyword evidence="3" id="KW-0560">Oxidoreductase</keyword>
<evidence type="ECO:0000256" key="4">
    <source>
        <dbReference type="PIRSR" id="PIRSR000097-1"/>
    </source>
</evidence>
<accession>A0A9P0DI46</accession>
<dbReference type="GO" id="GO:0016491">
    <property type="term" value="F:oxidoreductase activity"/>
    <property type="evidence" value="ECO:0007669"/>
    <property type="project" value="UniProtKB-KW"/>
</dbReference>
<dbReference type="Proteomes" id="UP001153737">
    <property type="component" value="Chromosome 12"/>
</dbReference>
<dbReference type="Pfam" id="PF00248">
    <property type="entry name" value="Aldo_ket_red"/>
    <property type="match status" value="1"/>
</dbReference>
<evidence type="ECO:0000256" key="2">
    <source>
        <dbReference type="ARBA" id="ARBA00022857"/>
    </source>
</evidence>
<dbReference type="Gene3D" id="3.20.20.100">
    <property type="entry name" value="NADP-dependent oxidoreductase domain"/>
    <property type="match status" value="1"/>
</dbReference>
<feature type="active site" description="Proton donor" evidence="4">
    <location>
        <position position="52"/>
    </location>
</feature>
<evidence type="ECO:0000256" key="1">
    <source>
        <dbReference type="ARBA" id="ARBA00007905"/>
    </source>
</evidence>
<sequence length="324" mass="36552">MAAKISLEMIGGKKIPTLGLGTWMATDETELEKALEAALEAGYRHIDTAFAYSNEAIIGRVLNQWISAGRVRREELFITTKLPSCGVHEDRVEMFMKKSLENLKLDYVDLYLIHFPIGTNYVEGYISPPADQLKLEPSNHVEIWKKMEEQVEAGRTRAIGLSNFNQRQVDRIVKSSRIKPASLQIELHVFLQQRELVRFCQQNGIVVVAYSPLGSPGLNVFIKKSGLKEKKLPNLLQNPVVGKIAEKHGKSNGQVLLRFLVQQDIVAIPKSVSPSRIKENIDIYDFSLDSDDMTSLHGLDIGERILDMKSRPLLHAHPEWPFGE</sequence>
<dbReference type="PANTHER" id="PTHR11732">
    <property type="entry name" value="ALDO/KETO REDUCTASE"/>
    <property type="match status" value="1"/>
</dbReference>
<dbReference type="PRINTS" id="PR00069">
    <property type="entry name" value="ALDKETRDTASE"/>
</dbReference>
<name>A0A9P0DI46_PHACE</name>
<keyword evidence="2" id="KW-0521">NADP</keyword>
<feature type="binding site" evidence="5">
    <location>
        <position position="114"/>
    </location>
    <ligand>
        <name>substrate</name>
    </ligand>
</feature>
<dbReference type="PROSITE" id="PS00063">
    <property type="entry name" value="ALDOKETO_REDUCTASE_3"/>
    <property type="match status" value="1"/>
</dbReference>
<proteinExistence type="inferred from homology"/>
<reference evidence="8" key="2">
    <citation type="submission" date="2022-10" db="EMBL/GenBank/DDBJ databases">
        <authorList>
            <consortium name="ENA_rothamsted_submissions"/>
            <consortium name="culmorum"/>
            <person name="King R."/>
        </authorList>
    </citation>
    <scope>NUCLEOTIDE SEQUENCE</scope>
</reference>
<evidence type="ECO:0000313" key="8">
    <source>
        <dbReference type="EMBL" id="CAH1118941.1"/>
    </source>
</evidence>
<evidence type="ECO:0000259" key="7">
    <source>
        <dbReference type="Pfam" id="PF00248"/>
    </source>
</evidence>
<evidence type="ECO:0000256" key="6">
    <source>
        <dbReference type="PIRSR" id="PIRSR000097-3"/>
    </source>
</evidence>
<dbReference type="AlphaFoldDB" id="A0A9P0DI46"/>
<dbReference type="OrthoDB" id="416253at2759"/>
<protein>
    <recommendedName>
        <fullName evidence="7">NADP-dependent oxidoreductase domain-containing protein</fullName>
    </recommendedName>
</protein>
<dbReference type="InterPro" id="IPR036812">
    <property type="entry name" value="NAD(P)_OxRdtase_dom_sf"/>
</dbReference>
<dbReference type="InterPro" id="IPR018170">
    <property type="entry name" value="Aldo/ket_reductase_CS"/>
</dbReference>
<feature type="site" description="Lowers pKa of active site Tyr" evidence="6">
    <location>
        <position position="81"/>
    </location>
</feature>
<evidence type="ECO:0000313" key="9">
    <source>
        <dbReference type="Proteomes" id="UP001153737"/>
    </source>
</evidence>
<dbReference type="InterPro" id="IPR020471">
    <property type="entry name" value="AKR"/>
</dbReference>